<evidence type="ECO:0000313" key="3">
    <source>
        <dbReference type="EMBL" id="QHT09111.1"/>
    </source>
</evidence>
<feature type="region of interest" description="Disordered" evidence="1">
    <location>
        <begin position="309"/>
        <end position="357"/>
    </location>
</feature>
<evidence type="ECO:0008006" key="4">
    <source>
        <dbReference type="Google" id="ProtNLM"/>
    </source>
</evidence>
<organism evidence="3">
    <name type="scientific">viral metagenome</name>
    <dbReference type="NCBI Taxonomy" id="1070528"/>
    <lineage>
        <taxon>unclassified sequences</taxon>
        <taxon>metagenomes</taxon>
        <taxon>organismal metagenomes</taxon>
    </lineage>
</organism>
<keyword evidence="2" id="KW-1133">Transmembrane helix</keyword>
<evidence type="ECO:0000256" key="1">
    <source>
        <dbReference type="SAM" id="MobiDB-lite"/>
    </source>
</evidence>
<protein>
    <recommendedName>
        <fullName evidence="4">SMODS and SLOG-associating 2TM effector domain-containing protein</fullName>
    </recommendedName>
</protein>
<dbReference type="NCBIfam" id="NF033632">
    <property type="entry name" value="SLATT_4"/>
    <property type="match status" value="1"/>
</dbReference>
<keyword evidence="2" id="KW-0472">Membrane</keyword>
<feature type="transmembrane region" description="Helical" evidence="2">
    <location>
        <begin position="49"/>
        <end position="68"/>
    </location>
</feature>
<name>A0A6C0CXS5_9ZZZZ</name>
<evidence type="ECO:0000256" key="2">
    <source>
        <dbReference type="SAM" id="Phobius"/>
    </source>
</evidence>
<accession>A0A6C0CXS5</accession>
<proteinExistence type="predicted"/>
<feature type="transmembrane region" description="Helical" evidence="2">
    <location>
        <begin position="80"/>
        <end position="102"/>
    </location>
</feature>
<dbReference type="EMBL" id="MN739508">
    <property type="protein sequence ID" value="QHT09111.1"/>
    <property type="molecule type" value="Genomic_DNA"/>
</dbReference>
<sequence length="357" mass="41161">MNASKSNKNEEYDPWTSQEEILMAEWADKATCYKWLHSRSEKLYRRMNYIFTIPVIILSTLTGTANFAMDSFVPDEHKQLAMAGVGSINIFAGILSTLQNFLRYAELMESHRLSEVQWSKFGRNIAVELAMAPKKRKPVKEFLKICRLEYDRLIEQSPTIDDSIIKQFKSNFSNASLKKPDICNGLDECEIYKPTKEEKAAELMSNIGIKMKEKKQNNNKSKKWSNVSENINKINKSSDTITHKKNDASKEIEQLTSIGRVSNLKKSMGESNAENHVEQINEISDFLNGIKEYDDQLEDELPNVDYDKKKDILPNLEPDYDKKKDILPNLEPDYDKKEDILPNLESEDDIEKGNKID</sequence>
<reference evidence="3" key="1">
    <citation type="journal article" date="2020" name="Nature">
        <title>Giant virus diversity and host interactions through global metagenomics.</title>
        <authorList>
            <person name="Schulz F."/>
            <person name="Roux S."/>
            <person name="Paez-Espino D."/>
            <person name="Jungbluth S."/>
            <person name="Walsh D.A."/>
            <person name="Denef V.J."/>
            <person name="McMahon K.D."/>
            <person name="Konstantinidis K.T."/>
            <person name="Eloe-Fadrosh E.A."/>
            <person name="Kyrpides N.C."/>
            <person name="Woyke T."/>
        </authorList>
    </citation>
    <scope>NUCLEOTIDE SEQUENCE</scope>
    <source>
        <strain evidence="3">GVMAG-M-3300023110-24</strain>
    </source>
</reference>
<keyword evidence="2" id="KW-0812">Transmembrane</keyword>
<dbReference type="AlphaFoldDB" id="A0A6C0CXS5"/>